<dbReference type="STRING" id="370622.LA66_20615"/>
<dbReference type="EMBL" id="JRFJ01000011">
    <property type="protein sequence ID" value="KHJ52973.1"/>
    <property type="molecule type" value="Genomic_DNA"/>
</dbReference>
<proteinExistence type="predicted"/>
<dbReference type="AlphaFoldDB" id="A0A0B1PWN5"/>
<evidence type="ECO:0000256" key="1">
    <source>
        <dbReference type="SAM" id="MobiDB-lite"/>
    </source>
</evidence>
<dbReference type="Proteomes" id="UP000030826">
    <property type="component" value="Unassembled WGS sequence"/>
</dbReference>
<gene>
    <name evidence="3" type="ORF">LA66_20615</name>
</gene>
<organism evidence="3 4">
    <name type="scientific">Aureimonas altamirensis</name>
    <dbReference type="NCBI Taxonomy" id="370622"/>
    <lineage>
        <taxon>Bacteria</taxon>
        <taxon>Pseudomonadati</taxon>
        <taxon>Pseudomonadota</taxon>
        <taxon>Alphaproteobacteria</taxon>
        <taxon>Hyphomicrobiales</taxon>
        <taxon>Aurantimonadaceae</taxon>
        <taxon>Aureimonas</taxon>
    </lineage>
</organism>
<protein>
    <recommendedName>
        <fullName evidence="5">DNA topoisomerase IV subunit B</fullName>
    </recommendedName>
</protein>
<evidence type="ECO:0000256" key="2">
    <source>
        <dbReference type="SAM" id="SignalP"/>
    </source>
</evidence>
<feature type="region of interest" description="Disordered" evidence="1">
    <location>
        <begin position="24"/>
        <end position="49"/>
    </location>
</feature>
<keyword evidence="2" id="KW-0732">Signal</keyword>
<dbReference type="OrthoDB" id="7907870at2"/>
<sequence length="170" mass="18015">MNSRILPALSLACLLAMPALAQDTAPEGVEPQQTMPSETAPQAAAAPEVDQLSPYITDVQVLGPWADGESNGVWRTVLLQAAGDPDGNRFFVQQVREDEGQLSVLSTTEIVEIAGLNGAIVNYRADEPSADAPSTLSLFLDIVPLDGEIAETYELFVTPGEPYTFGPASN</sequence>
<comment type="caution">
    <text evidence="3">The sequence shown here is derived from an EMBL/GenBank/DDBJ whole genome shotgun (WGS) entry which is preliminary data.</text>
</comment>
<evidence type="ECO:0000313" key="3">
    <source>
        <dbReference type="EMBL" id="KHJ52973.1"/>
    </source>
</evidence>
<feature type="chain" id="PRO_5002059439" description="DNA topoisomerase IV subunit B" evidence="2">
    <location>
        <begin position="22"/>
        <end position="170"/>
    </location>
</feature>
<feature type="signal peptide" evidence="2">
    <location>
        <begin position="1"/>
        <end position="21"/>
    </location>
</feature>
<evidence type="ECO:0008006" key="5">
    <source>
        <dbReference type="Google" id="ProtNLM"/>
    </source>
</evidence>
<reference evidence="3 4" key="1">
    <citation type="submission" date="2014-09" db="EMBL/GenBank/DDBJ databases">
        <title>Isolation and characterization of Aurantimonas altamirensis ON-56566 from clinical sample following a dog bite.</title>
        <authorList>
            <person name="Eshaghi A."/>
            <person name="Li A."/>
            <person name="Shahinas D."/>
            <person name="Bahn P."/>
            <person name="Kus J.V."/>
            <person name="Patel S.N."/>
        </authorList>
    </citation>
    <scope>NUCLEOTIDE SEQUENCE [LARGE SCALE GENOMIC DNA]</scope>
    <source>
        <strain evidence="3 4">ON-56566</strain>
    </source>
</reference>
<dbReference type="RefSeq" id="WP_039196271.1">
    <property type="nucleotide sequence ID" value="NZ_JRFJ01000011.1"/>
</dbReference>
<feature type="compositionally biased region" description="Polar residues" evidence="1">
    <location>
        <begin position="31"/>
        <end position="40"/>
    </location>
</feature>
<evidence type="ECO:0000313" key="4">
    <source>
        <dbReference type="Proteomes" id="UP000030826"/>
    </source>
</evidence>
<accession>A0A0B1PWN5</accession>
<name>A0A0B1PWN5_9HYPH</name>